<dbReference type="InterPro" id="IPR029056">
    <property type="entry name" value="Ribokinase-like"/>
</dbReference>
<dbReference type="Gene3D" id="3.40.1190.20">
    <property type="match status" value="1"/>
</dbReference>
<organism evidence="4 5">
    <name type="scientific">Georhizobium profundi</name>
    <dbReference type="NCBI Taxonomy" id="2341112"/>
    <lineage>
        <taxon>Bacteria</taxon>
        <taxon>Pseudomonadati</taxon>
        <taxon>Pseudomonadota</taxon>
        <taxon>Alphaproteobacteria</taxon>
        <taxon>Hyphomicrobiales</taxon>
        <taxon>Rhizobiaceae</taxon>
        <taxon>Georhizobium</taxon>
    </lineage>
</organism>
<keyword evidence="1" id="KW-0808">Transferase</keyword>
<evidence type="ECO:0000259" key="3">
    <source>
        <dbReference type="Pfam" id="PF00294"/>
    </source>
</evidence>
<dbReference type="KEGG" id="abaw:D5400_11085"/>
<evidence type="ECO:0000313" key="4">
    <source>
        <dbReference type="EMBL" id="AZN71746.1"/>
    </source>
</evidence>
<dbReference type="PANTHER" id="PTHR10584:SF166">
    <property type="entry name" value="RIBOKINASE"/>
    <property type="match status" value="1"/>
</dbReference>
<dbReference type="AlphaFoldDB" id="A0A3Q8XQC8"/>
<sequence>MSRFLVIGGAHLDRRGQVKGALHLHASNPGHWEETAGGGAFNAARNLARLGHAVRLVAPRGGDPAGETVARAAADAGVEDTPITFLDRATPTYSAILDSQGDLVVALADMALYDAFSPRQCDRRTLRDAIADADAVLVDANIPEATITRLARRCGEAGRPLSAIAISPAKIVRLKPVLSALSCLFMNRREAEALVGPLAEDGQAQAEELRAAGIARAIVTAGSGPALAFDQQQTFLLSAIEGCTIVDVTGAGDALAAATLGALQPGLPFIEACHYGVAAASLAVESAEPAPPELTLDAVRARLALVPPIDPLHLKR</sequence>
<dbReference type="Proteomes" id="UP000268192">
    <property type="component" value="Chromosome"/>
</dbReference>
<proteinExistence type="predicted"/>
<dbReference type="EMBL" id="CP032509">
    <property type="protein sequence ID" value="AZN71746.1"/>
    <property type="molecule type" value="Genomic_DNA"/>
</dbReference>
<dbReference type="CDD" id="cd01941">
    <property type="entry name" value="YeiC_kinase_like"/>
    <property type="match status" value="1"/>
</dbReference>
<dbReference type="OrthoDB" id="9806249at2"/>
<evidence type="ECO:0000256" key="1">
    <source>
        <dbReference type="ARBA" id="ARBA00022679"/>
    </source>
</evidence>
<dbReference type="InterPro" id="IPR011611">
    <property type="entry name" value="PfkB_dom"/>
</dbReference>
<dbReference type="Pfam" id="PF00294">
    <property type="entry name" value="PfkB"/>
    <property type="match status" value="1"/>
</dbReference>
<keyword evidence="5" id="KW-1185">Reference proteome</keyword>
<dbReference type="RefSeq" id="WP_126010063.1">
    <property type="nucleotide sequence ID" value="NZ_CP032509.1"/>
</dbReference>
<gene>
    <name evidence="4" type="ORF">D5400_11085</name>
</gene>
<dbReference type="SUPFAM" id="SSF53613">
    <property type="entry name" value="Ribokinase-like"/>
    <property type="match status" value="1"/>
</dbReference>
<dbReference type="GO" id="GO:0016301">
    <property type="term" value="F:kinase activity"/>
    <property type="evidence" value="ECO:0007669"/>
    <property type="project" value="UniProtKB-KW"/>
</dbReference>
<accession>A0A3Q8XQC8</accession>
<evidence type="ECO:0000256" key="2">
    <source>
        <dbReference type="ARBA" id="ARBA00022777"/>
    </source>
</evidence>
<protein>
    <submittedName>
        <fullName evidence="4">Carbohydrate kinase</fullName>
    </submittedName>
</protein>
<keyword evidence="2 4" id="KW-0418">Kinase</keyword>
<name>A0A3Q8XQC8_9HYPH</name>
<feature type="domain" description="Carbohydrate kinase PfkB" evidence="3">
    <location>
        <begin position="5"/>
        <end position="291"/>
    </location>
</feature>
<evidence type="ECO:0000313" key="5">
    <source>
        <dbReference type="Proteomes" id="UP000268192"/>
    </source>
</evidence>
<dbReference type="PANTHER" id="PTHR10584">
    <property type="entry name" value="SUGAR KINASE"/>
    <property type="match status" value="1"/>
</dbReference>
<reference evidence="4 5" key="1">
    <citation type="submission" date="2018-09" db="EMBL/GenBank/DDBJ databases">
        <title>Marinorhizobium profundi gen. nov., sp. nov., isolated from a deep-sea sediment sample from the New Britain Trench and proposal of Marinorhizobiaceae fam. nov. in the order Rhizobiales of the class Alphaproteobacteria.</title>
        <authorList>
            <person name="Cao J."/>
        </authorList>
    </citation>
    <scope>NUCLEOTIDE SEQUENCE [LARGE SCALE GENOMIC DNA]</scope>
    <source>
        <strain evidence="4 5">WS11</strain>
    </source>
</reference>